<dbReference type="OrthoDB" id="3225550at2"/>
<dbReference type="Pfam" id="PF13641">
    <property type="entry name" value="Glyco_tranf_2_3"/>
    <property type="match status" value="1"/>
</dbReference>
<evidence type="ECO:0000256" key="3">
    <source>
        <dbReference type="ARBA" id="ARBA00022676"/>
    </source>
</evidence>
<dbReference type="InterPro" id="IPR040492">
    <property type="entry name" value="GlfT2_N"/>
</dbReference>
<dbReference type="RefSeq" id="WP_017984522.1">
    <property type="nucleotide sequence ID" value="NZ_AQUL01000001.1"/>
</dbReference>
<dbReference type="SUPFAM" id="SSF53448">
    <property type="entry name" value="Nucleotide-diphospho-sugar transferases"/>
    <property type="match status" value="1"/>
</dbReference>
<evidence type="ECO:0000313" key="9">
    <source>
        <dbReference type="Proteomes" id="UP000062973"/>
    </source>
</evidence>
<dbReference type="Pfam" id="PF17994">
    <property type="entry name" value="Glft2_N"/>
    <property type="match status" value="1"/>
</dbReference>
<evidence type="ECO:0000259" key="6">
    <source>
        <dbReference type="Pfam" id="PF17994"/>
    </source>
</evidence>
<dbReference type="GO" id="GO:0016757">
    <property type="term" value="F:glycosyltransferase activity"/>
    <property type="evidence" value="ECO:0007669"/>
    <property type="project" value="UniProtKB-KW"/>
</dbReference>
<gene>
    <name evidence="8" type="ORF">AMETH_5592</name>
</gene>
<dbReference type="InterPro" id="IPR045699">
    <property type="entry name" value="GlfT2_C"/>
</dbReference>
<dbReference type="eggNOG" id="COG1216">
    <property type="taxonomic scope" value="Bacteria"/>
</dbReference>
<dbReference type="PANTHER" id="PTHR43179:SF12">
    <property type="entry name" value="GALACTOFURANOSYLTRANSFERASE GLFT2"/>
    <property type="match status" value="1"/>
</dbReference>
<feature type="domain" description="Galactofuranosyltransferase-2 C-terminal" evidence="7">
    <location>
        <begin position="414"/>
        <end position="587"/>
    </location>
</feature>
<name>A0A076MXH8_AMYME</name>
<accession>A0A076MXH8</accession>
<dbReference type="STRING" id="1068978.AMETH_5592"/>
<keyword evidence="3" id="KW-0328">Glycosyltransferase</keyword>
<dbReference type="Pfam" id="PF19320">
    <property type="entry name" value="GlfT2_domain3"/>
    <property type="match status" value="1"/>
</dbReference>
<evidence type="ECO:0000256" key="2">
    <source>
        <dbReference type="ARBA" id="ARBA00006739"/>
    </source>
</evidence>
<evidence type="ECO:0000256" key="1">
    <source>
        <dbReference type="ARBA" id="ARBA00004776"/>
    </source>
</evidence>
<dbReference type="PANTHER" id="PTHR43179">
    <property type="entry name" value="RHAMNOSYLTRANSFERASE WBBL"/>
    <property type="match status" value="1"/>
</dbReference>
<proteinExistence type="inferred from homology"/>
<feature type="compositionally biased region" description="Polar residues" evidence="5">
    <location>
        <begin position="466"/>
        <end position="477"/>
    </location>
</feature>
<feature type="domain" description="Galactofuranosyltransferase GlfT2 N-terminal" evidence="6">
    <location>
        <begin position="32"/>
        <end position="145"/>
    </location>
</feature>
<evidence type="ECO:0000256" key="4">
    <source>
        <dbReference type="ARBA" id="ARBA00022679"/>
    </source>
</evidence>
<dbReference type="PATRIC" id="fig|1068978.7.peg.6009"/>
<dbReference type="Proteomes" id="UP000062973">
    <property type="component" value="Chromosome"/>
</dbReference>
<dbReference type="HOGENOM" id="CLU_019973_0_0_11"/>
<comment type="similarity">
    <text evidence="2">Belongs to the glycosyltransferase 2 family.</text>
</comment>
<dbReference type="KEGG" id="amq:AMETH_5592"/>
<keyword evidence="9" id="KW-1185">Reference proteome</keyword>
<reference evidence="8 9" key="1">
    <citation type="submission" date="2014-07" db="EMBL/GenBank/DDBJ databases">
        <title>Whole Genome Sequence of the Amycolatopsis methanolica 239.</title>
        <authorList>
            <person name="Tang B."/>
        </authorList>
    </citation>
    <scope>NUCLEOTIDE SEQUENCE [LARGE SCALE GENOMIC DNA]</scope>
    <source>
        <strain evidence="8 9">239</strain>
    </source>
</reference>
<comment type="pathway">
    <text evidence="1">Cell wall biogenesis; cell wall polysaccharide biosynthesis.</text>
</comment>
<dbReference type="InterPro" id="IPR029044">
    <property type="entry name" value="Nucleotide-diphossugar_trans"/>
</dbReference>
<sequence>MIGERTAQRTFFAPPRDREPAELYREIVAGSATASRTAFALEPHARISTNTYFGRFPASHWQRWTDVPRVTLRVRARGSGTLFLMASDSLGRERTVDSARVHSAELEYAELTAELNRFADGGGLWLEAATENRRLRIDDVRWLVPGPGRGHGAVVAMCTHNRPDECVATLRTLAADRECLDALDAVFVVDQGSDPAPVERAGLGGKLRHVRQPNLGGAGGFARGLSEATADGRRPHVVLMDDDIVLEPETVLRLIAYAELTVVPAIVGSQMLQLLHPHRLQVAAEYADLPRLRAGRPVPGAFQDVDLREHKLDLHVDGEYNAWWTCLVPPEVVESTGLPLPMFFQWDDIEYGLRARAAGHPSITLAGAGVWHADFWWKDWDDWPRYFSVRNGLIVAALHGGFDGTAAFLAGELTRYLVSMRYALAATLILAIEDFLRGPEVLADGGAQAVAAVRKLRLEHPETQLRPVSSAAQTRTVRSGPEPSRPGLVMAKRIAWHLLGKSHGEAAVSARDSDWWHVALFDRVVVTDPSQEGVKIRQRDRALASKLATEGAKVLLRFRKDAEDTAARYRAALPELTTKDRWQQRFNKS</sequence>
<feature type="region of interest" description="Disordered" evidence="5">
    <location>
        <begin position="465"/>
        <end position="486"/>
    </location>
</feature>
<dbReference type="AlphaFoldDB" id="A0A076MXH8"/>
<dbReference type="EMBL" id="CP009110">
    <property type="protein sequence ID" value="AIJ25684.1"/>
    <property type="molecule type" value="Genomic_DNA"/>
</dbReference>
<protein>
    <submittedName>
        <fullName evidence="8">Putative glycosyltransferase</fullName>
    </submittedName>
</protein>
<evidence type="ECO:0000313" key="8">
    <source>
        <dbReference type="EMBL" id="AIJ25684.1"/>
    </source>
</evidence>
<evidence type="ECO:0000259" key="7">
    <source>
        <dbReference type="Pfam" id="PF19320"/>
    </source>
</evidence>
<organism evidence="8 9">
    <name type="scientific">Amycolatopsis methanolica 239</name>
    <dbReference type="NCBI Taxonomy" id="1068978"/>
    <lineage>
        <taxon>Bacteria</taxon>
        <taxon>Bacillati</taxon>
        <taxon>Actinomycetota</taxon>
        <taxon>Actinomycetes</taxon>
        <taxon>Pseudonocardiales</taxon>
        <taxon>Pseudonocardiaceae</taxon>
        <taxon>Amycolatopsis</taxon>
        <taxon>Amycolatopsis methanolica group</taxon>
    </lineage>
</organism>
<dbReference type="Gene3D" id="3.90.550.60">
    <property type="match status" value="1"/>
</dbReference>
<keyword evidence="4 8" id="KW-0808">Transferase</keyword>
<evidence type="ECO:0000256" key="5">
    <source>
        <dbReference type="SAM" id="MobiDB-lite"/>
    </source>
</evidence>